<evidence type="ECO:0000256" key="6">
    <source>
        <dbReference type="ARBA" id="ARBA00022989"/>
    </source>
</evidence>
<dbReference type="PANTHER" id="PTHR11394:SF42">
    <property type="entry name" value="TASTE RECEPTOR TYPE 2 MEMBER 113"/>
    <property type="match status" value="1"/>
</dbReference>
<feature type="transmembrane region" description="Helical" evidence="13">
    <location>
        <begin position="230"/>
        <end position="249"/>
    </location>
</feature>
<feature type="transmembrane region" description="Helical" evidence="13">
    <location>
        <begin position="84"/>
        <end position="109"/>
    </location>
</feature>
<evidence type="ECO:0000256" key="4">
    <source>
        <dbReference type="ARBA" id="ARBA00022606"/>
    </source>
</evidence>
<keyword evidence="5 12" id="KW-0812">Transmembrane</keyword>
<dbReference type="PANTHER" id="PTHR11394">
    <property type="entry name" value="TASTE RECEPTOR TYPE 2"/>
    <property type="match status" value="1"/>
</dbReference>
<keyword evidence="10 12" id="KW-0807">Transducer</keyword>
<dbReference type="CDD" id="cd15019">
    <property type="entry name" value="7tm_TAS2R14-like"/>
    <property type="match status" value="1"/>
</dbReference>
<accession>A0ABM0LMV7</accession>
<keyword evidence="9 12" id="KW-0675">Receptor</keyword>
<comment type="subcellular location">
    <subcellularLocation>
        <location evidence="1 12">Membrane</location>
        <topology evidence="1 12">Multi-pass membrane protein</topology>
    </subcellularLocation>
</comment>
<evidence type="ECO:0000313" key="14">
    <source>
        <dbReference type="Proteomes" id="UP000694915"/>
    </source>
</evidence>
<name>A0ABM0LMV7_MICOH</name>
<dbReference type="RefSeq" id="XP_005369298.1">
    <property type="nucleotide sequence ID" value="XM_005369241.1"/>
</dbReference>
<proteinExistence type="inferred from homology"/>
<organism evidence="14 15">
    <name type="scientific">Microtus ochrogaster</name>
    <name type="common">Prairie vole</name>
    <dbReference type="NCBI Taxonomy" id="79684"/>
    <lineage>
        <taxon>Eukaryota</taxon>
        <taxon>Metazoa</taxon>
        <taxon>Chordata</taxon>
        <taxon>Craniata</taxon>
        <taxon>Vertebrata</taxon>
        <taxon>Euteleostomi</taxon>
        <taxon>Mammalia</taxon>
        <taxon>Eutheria</taxon>
        <taxon>Euarchontoglires</taxon>
        <taxon>Glires</taxon>
        <taxon>Rodentia</taxon>
        <taxon>Myomorpha</taxon>
        <taxon>Muroidea</taxon>
        <taxon>Cricetidae</taxon>
        <taxon>Arvicolinae</taxon>
        <taxon>Microtus</taxon>
    </lineage>
</organism>
<feature type="transmembrane region" description="Helical" evidence="13">
    <location>
        <begin position="188"/>
        <end position="209"/>
    </location>
</feature>
<evidence type="ECO:0000256" key="9">
    <source>
        <dbReference type="ARBA" id="ARBA00023170"/>
    </source>
</evidence>
<protein>
    <recommendedName>
        <fullName evidence="12">Taste receptor type 2</fullName>
    </recommendedName>
</protein>
<feature type="transmembrane region" description="Helical" evidence="13">
    <location>
        <begin position="261"/>
        <end position="283"/>
    </location>
</feature>
<evidence type="ECO:0000256" key="3">
    <source>
        <dbReference type="ARBA" id="ARBA00022480"/>
    </source>
</evidence>
<evidence type="ECO:0000256" key="5">
    <source>
        <dbReference type="ARBA" id="ARBA00022692"/>
    </source>
</evidence>
<dbReference type="Proteomes" id="UP000694915">
    <property type="component" value="Unplaced"/>
</dbReference>
<feature type="transmembrane region" description="Helical" evidence="13">
    <location>
        <begin position="48"/>
        <end position="72"/>
    </location>
</feature>
<keyword evidence="14" id="KW-1185">Reference proteome</keyword>
<keyword evidence="7 12" id="KW-0297">G-protein coupled receptor</keyword>
<dbReference type="SUPFAM" id="SSF81321">
    <property type="entry name" value="Family A G protein-coupled receptor-like"/>
    <property type="match status" value="1"/>
</dbReference>
<dbReference type="Pfam" id="PF05296">
    <property type="entry name" value="TAS2R"/>
    <property type="match status" value="1"/>
</dbReference>
<gene>
    <name evidence="15" type="primary">LOC101998106</name>
</gene>
<evidence type="ECO:0000256" key="10">
    <source>
        <dbReference type="ARBA" id="ARBA00023224"/>
    </source>
</evidence>
<evidence type="ECO:0000256" key="13">
    <source>
        <dbReference type="SAM" id="Phobius"/>
    </source>
</evidence>
<keyword evidence="4 12" id="KW-0716">Sensory transduction</keyword>
<evidence type="ECO:0000256" key="7">
    <source>
        <dbReference type="ARBA" id="ARBA00023040"/>
    </source>
</evidence>
<dbReference type="GeneID" id="101998106"/>
<evidence type="ECO:0000256" key="1">
    <source>
        <dbReference type="ARBA" id="ARBA00004141"/>
    </source>
</evidence>
<dbReference type="Gene3D" id="1.20.1070.10">
    <property type="entry name" value="Rhodopsin 7-helix transmembrane proteins"/>
    <property type="match status" value="1"/>
</dbReference>
<sequence>MVAVLERIFSIFLSVEFLMGTLGNGFIALVNCIDWVKRRKISSVDQILTALAISRIIMTWLVFLDGWISVLYPALYFTGKMLRLYFITWTVINHCNVWLTTILNMFYFLKIAKFSNTIFLYLKFRLKNTVLVTLLVSLFFLFLNIVVMKINYDMCIDDVQRNVSHTSRLYNYAQTCRFLLFTNPMFSFTPFVMSLATFLLLIFSLWRHLKNVQHNAKEYRDISTVAHIRALQTVIISVFLYTIYFLSYLVMVWSSDSQEKYLIYLSVWTLGNGALSAHPYVLIWGNRRLRWVFLLVLLRPRYSLKT</sequence>
<keyword evidence="3 12" id="KW-0919">Taste</keyword>
<evidence type="ECO:0000256" key="11">
    <source>
        <dbReference type="RuleBase" id="RU004423"/>
    </source>
</evidence>
<feature type="transmembrane region" description="Helical" evidence="13">
    <location>
        <begin position="130"/>
        <end position="152"/>
    </location>
</feature>
<evidence type="ECO:0000313" key="15">
    <source>
        <dbReference type="RefSeq" id="XP_005369298.1"/>
    </source>
</evidence>
<comment type="similarity">
    <text evidence="2 11">Belongs to the G-protein coupled receptor T2R family.</text>
</comment>
<reference evidence="15" key="1">
    <citation type="submission" date="2025-08" db="UniProtKB">
        <authorList>
            <consortium name="RefSeq"/>
        </authorList>
    </citation>
    <scope>IDENTIFICATION</scope>
</reference>
<evidence type="ECO:0000256" key="12">
    <source>
        <dbReference type="RuleBase" id="RU004424"/>
    </source>
</evidence>
<dbReference type="InterPro" id="IPR007960">
    <property type="entry name" value="TAS2R"/>
</dbReference>
<evidence type="ECO:0000256" key="2">
    <source>
        <dbReference type="ARBA" id="ARBA00007376"/>
    </source>
</evidence>
<feature type="transmembrane region" description="Helical" evidence="13">
    <location>
        <begin position="12"/>
        <end position="36"/>
    </location>
</feature>
<keyword evidence="8 12" id="KW-0472">Membrane</keyword>
<evidence type="ECO:0000256" key="8">
    <source>
        <dbReference type="ARBA" id="ARBA00023136"/>
    </source>
</evidence>
<keyword evidence="6 13" id="KW-1133">Transmembrane helix</keyword>